<accession>A0A1A9UYF7</accession>
<sequence>MYSLEVIYREYLSADYVNSRHFYGVEHEALDLLGKPEFPQTAKRRNTPSAPNCSLALAATVPTVVGDGIGSSLTSWTSSFNFVGSSSTLVLMLEVADIESSDDELEFEVYSEHEINIGALSGDNADNIERNTTMVEIIIIAQLAPDPKQTFYLTQACQFPQRIAFAAATTCSRIDSGGPTRD</sequence>
<organism evidence="1 2">
    <name type="scientific">Glossina austeni</name>
    <name type="common">Savannah tsetse fly</name>
    <dbReference type="NCBI Taxonomy" id="7395"/>
    <lineage>
        <taxon>Eukaryota</taxon>
        <taxon>Metazoa</taxon>
        <taxon>Ecdysozoa</taxon>
        <taxon>Arthropoda</taxon>
        <taxon>Hexapoda</taxon>
        <taxon>Insecta</taxon>
        <taxon>Pterygota</taxon>
        <taxon>Neoptera</taxon>
        <taxon>Endopterygota</taxon>
        <taxon>Diptera</taxon>
        <taxon>Brachycera</taxon>
        <taxon>Muscomorpha</taxon>
        <taxon>Hippoboscoidea</taxon>
        <taxon>Glossinidae</taxon>
        <taxon>Glossina</taxon>
    </lineage>
</organism>
<name>A0A1A9UYF7_GLOAU</name>
<proteinExistence type="predicted"/>
<dbReference type="AlphaFoldDB" id="A0A1A9UYF7"/>
<evidence type="ECO:0000313" key="2">
    <source>
        <dbReference type="Proteomes" id="UP000078200"/>
    </source>
</evidence>
<dbReference type="Proteomes" id="UP000078200">
    <property type="component" value="Unassembled WGS sequence"/>
</dbReference>
<dbReference type="EnsemblMetazoa" id="GAUT019743-RA">
    <property type="protein sequence ID" value="GAUT019743-PA"/>
    <property type="gene ID" value="GAUT019743"/>
</dbReference>
<dbReference type="VEuPathDB" id="VectorBase:GAUT019743"/>
<reference evidence="1" key="1">
    <citation type="submission" date="2020-05" db="UniProtKB">
        <authorList>
            <consortium name="EnsemblMetazoa"/>
        </authorList>
    </citation>
    <scope>IDENTIFICATION</scope>
    <source>
        <strain evidence="1">TTRI</strain>
    </source>
</reference>
<evidence type="ECO:0000313" key="1">
    <source>
        <dbReference type="EnsemblMetazoa" id="GAUT019743-PA"/>
    </source>
</evidence>
<keyword evidence="2" id="KW-1185">Reference proteome</keyword>
<protein>
    <submittedName>
        <fullName evidence="1">Uncharacterized protein</fullName>
    </submittedName>
</protein>